<evidence type="ECO:0000313" key="2">
    <source>
        <dbReference type="Proteomes" id="UP001439875"/>
    </source>
</evidence>
<reference evidence="1" key="1">
    <citation type="submission" date="2024-03" db="EMBL/GenBank/DDBJ databases">
        <title>Human intestinal bacterial collection.</title>
        <authorList>
            <person name="Pauvert C."/>
            <person name="Hitch T.C.A."/>
            <person name="Clavel T."/>
        </authorList>
    </citation>
    <scope>NUCLEOTIDE SEQUENCE</scope>
    <source>
        <strain evidence="1">CLA-AA-H227</strain>
    </source>
</reference>
<evidence type="ECO:0000313" key="1">
    <source>
        <dbReference type="EMBL" id="MEQ2528279.1"/>
    </source>
</evidence>
<protein>
    <submittedName>
        <fullName evidence="1">Uncharacterized protein</fullName>
    </submittedName>
</protein>
<name>A0ACC6SGU3_9BACI</name>
<sequence>MKDSNPIEYTGKVLDKRNTLTAPAGENYPKPPSKRVPIQEPSNPNNP</sequence>
<organism evidence="1 2">
    <name type="scientific">Robertmurraya yapensis</name>
    <name type="common">ex Hitch et al 2024</name>
    <dbReference type="NCBI Taxonomy" id="3133160"/>
    <lineage>
        <taxon>Bacteria</taxon>
        <taxon>Bacillati</taxon>
        <taxon>Bacillota</taxon>
        <taxon>Bacilli</taxon>
        <taxon>Bacillales</taxon>
        <taxon>Bacillaceae</taxon>
        <taxon>Robertmurraya</taxon>
    </lineage>
</organism>
<dbReference type="Proteomes" id="UP001439875">
    <property type="component" value="Unassembled WGS sequence"/>
</dbReference>
<comment type="caution">
    <text evidence="1">The sequence shown here is derived from an EMBL/GenBank/DDBJ whole genome shotgun (WGS) entry which is preliminary data.</text>
</comment>
<gene>
    <name evidence="1" type="ORF">WMO40_16455</name>
</gene>
<dbReference type="EMBL" id="JBBMEW010000016">
    <property type="protein sequence ID" value="MEQ2528279.1"/>
    <property type="molecule type" value="Genomic_DNA"/>
</dbReference>
<keyword evidence="2" id="KW-1185">Reference proteome</keyword>
<proteinExistence type="predicted"/>
<accession>A0ACC6SGU3</accession>